<dbReference type="RefSeq" id="WP_267223078.1">
    <property type="nucleotide sequence ID" value="NZ_JAPCWC010000020.1"/>
</dbReference>
<proteinExistence type="predicted"/>
<dbReference type="EMBL" id="JBHLTM010000028">
    <property type="protein sequence ID" value="MFC0684631.1"/>
    <property type="molecule type" value="Genomic_DNA"/>
</dbReference>
<accession>A0ABV6S6D7</accession>
<gene>
    <name evidence="1" type="ORF">ACFFF8_08485</name>
</gene>
<reference evidence="1 2" key="1">
    <citation type="submission" date="2024-09" db="EMBL/GenBank/DDBJ databases">
        <authorList>
            <person name="Sun Q."/>
            <person name="Mori K."/>
        </authorList>
    </citation>
    <scope>NUCLEOTIDE SEQUENCE [LARGE SCALE GENOMIC DNA]</scope>
    <source>
        <strain evidence="1 2">CICC 11035S</strain>
    </source>
</reference>
<comment type="caution">
    <text evidence="1">The sequence shown here is derived from an EMBL/GenBank/DDBJ whole genome shotgun (WGS) entry which is preliminary data.</text>
</comment>
<name>A0ABV6S6D7_9SPHN</name>
<evidence type="ECO:0000313" key="2">
    <source>
        <dbReference type="Proteomes" id="UP001589858"/>
    </source>
</evidence>
<organism evidence="1 2">
    <name type="scientific">Novosphingobium clariflavum</name>
    <dbReference type="NCBI Taxonomy" id="2029884"/>
    <lineage>
        <taxon>Bacteria</taxon>
        <taxon>Pseudomonadati</taxon>
        <taxon>Pseudomonadota</taxon>
        <taxon>Alphaproteobacteria</taxon>
        <taxon>Sphingomonadales</taxon>
        <taxon>Sphingomonadaceae</taxon>
        <taxon>Novosphingobium</taxon>
    </lineage>
</organism>
<protein>
    <submittedName>
        <fullName evidence="1">Uncharacterized protein</fullName>
    </submittedName>
</protein>
<keyword evidence="2" id="KW-1185">Reference proteome</keyword>
<dbReference type="Proteomes" id="UP001589858">
    <property type="component" value="Unassembled WGS sequence"/>
</dbReference>
<sequence>MTVRITRVGFRELERALAEELPKAVARNVMIRTAKVAMEPVRKGMAQRAPKDTSELADGMKTQVVKAILASALVPRVIWGRKVPQGTPRPYLQLQVISDPRPEHLKGYNRARATRVQADCYAGSYAEAKVMAEGLVPLLSTPATIDGIKFGHTKAEGPQDLGEDTADGFIHRMSLDLLVWHRSP</sequence>
<evidence type="ECO:0000313" key="1">
    <source>
        <dbReference type="EMBL" id="MFC0684631.1"/>
    </source>
</evidence>